<dbReference type="Pfam" id="PF00285">
    <property type="entry name" value="Citrate_synt"/>
    <property type="match status" value="1"/>
</dbReference>
<accession>A0A9W9NAQ4</accession>
<evidence type="ECO:0000256" key="2">
    <source>
        <dbReference type="ARBA" id="ARBA00022679"/>
    </source>
</evidence>
<dbReference type="Gene3D" id="1.10.580.10">
    <property type="entry name" value="Citrate Synthase, domain 1"/>
    <property type="match status" value="1"/>
</dbReference>
<keyword evidence="6" id="KW-1185">Reference proteome</keyword>
<dbReference type="RefSeq" id="XP_058312228.1">
    <property type="nucleotide sequence ID" value="XM_058449884.1"/>
</dbReference>
<sequence length="474" mass="52889">MMTILVHFILVWRKVLYTYLSMAKLSYHKALGRTAVGPSHGSLSIMDNRTQRTYQIPIVHNAVKAVDFRRITAAQEGADMVDQLDNGLRIVDKGYLNTACMESSITLIDGKRGYIQYRNHSIEALFEHNDYEEVIHLLIWGKLPSSAKKQTLRRKLAAEMKAPQCVINVVRSFPRDSMTFPMIIAALAAYASVDEGARATHTKGEPQYLGKGKAVDEAVIRTMSILATTIALVYCHKRGRSLNAPNPEGSFIGNILLMMGFLEPGTEHTQPLPNQKIEKCFERLWILYADHEMTNSTAAFLHAASTLTDPLSCCVTGIVSAYGPLHGGAIDLAYKGFEDLGTPENVPKLISAVKAKKQRLFGYGHRIYKVVDPRTKFIRQLIEEYKEQVKSNPLLSVALEIDRVAGEDPYFTSRNLKANADLYGCFLYTALGFETDIIVAMASLSRTPGVMAHWRESMGTWIVYVPLGHPMQCV</sequence>
<dbReference type="AlphaFoldDB" id="A0A9W9NAQ4"/>
<name>A0A9W9NAQ4_9EURO</name>
<gene>
    <name evidence="5" type="ORF">N7498_002822</name>
</gene>
<dbReference type="PRINTS" id="PR00143">
    <property type="entry name" value="CITRTSNTHASE"/>
</dbReference>
<dbReference type="InterPro" id="IPR002020">
    <property type="entry name" value="Citrate_synthase"/>
</dbReference>
<keyword evidence="4" id="KW-0732">Signal</keyword>
<dbReference type="EMBL" id="JAPQKR010000005">
    <property type="protein sequence ID" value="KAJ5216415.1"/>
    <property type="molecule type" value="Genomic_DNA"/>
</dbReference>
<evidence type="ECO:0000256" key="1">
    <source>
        <dbReference type="ARBA" id="ARBA00010566"/>
    </source>
</evidence>
<dbReference type="GO" id="GO:0005759">
    <property type="term" value="C:mitochondrial matrix"/>
    <property type="evidence" value="ECO:0007669"/>
    <property type="project" value="TreeGrafter"/>
</dbReference>
<reference evidence="5" key="2">
    <citation type="journal article" date="2023" name="IMA Fungus">
        <title>Comparative genomic study of the Penicillium genus elucidates a diverse pangenome and 15 lateral gene transfer events.</title>
        <authorList>
            <person name="Petersen C."/>
            <person name="Sorensen T."/>
            <person name="Nielsen M.R."/>
            <person name="Sondergaard T.E."/>
            <person name="Sorensen J.L."/>
            <person name="Fitzpatrick D.A."/>
            <person name="Frisvad J.C."/>
            <person name="Nielsen K.L."/>
        </authorList>
    </citation>
    <scope>NUCLEOTIDE SEQUENCE</scope>
    <source>
        <strain evidence="5">IBT 15544</strain>
    </source>
</reference>
<keyword evidence="2 3" id="KW-0808">Transferase</keyword>
<proteinExistence type="inferred from homology"/>
<dbReference type="GO" id="GO:0006099">
    <property type="term" value="P:tricarboxylic acid cycle"/>
    <property type="evidence" value="ECO:0007669"/>
    <property type="project" value="TreeGrafter"/>
</dbReference>
<dbReference type="Proteomes" id="UP001150904">
    <property type="component" value="Unassembled WGS sequence"/>
</dbReference>
<dbReference type="InterPro" id="IPR016142">
    <property type="entry name" value="Citrate_synth-like_lrg_a-sub"/>
</dbReference>
<evidence type="ECO:0000256" key="4">
    <source>
        <dbReference type="SAM" id="SignalP"/>
    </source>
</evidence>
<comment type="similarity">
    <text evidence="1 3">Belongs to the citrate synthase family.</text>
</comment>
<evidence type="ECO:0000313" key="6">
    <source>
        <dbReference type="Proteomes" id="UP001150904"/>
    </source>
</evidence>
<dbReference type="InterPro" id="IPR019810">
    <property type="entry name" value="Citrate_synthase_AS"/>
</dbReference>
<dbReference type="GeneID" id="83177185"/>
<dbReference type="PROSITE" id="PS00480">
    <property type="entry name" value="CITRATE_SYNTHASE"/>
    <property type="match status" value="1"/>
</dbReference>
<comment type="caution">
    <text evidence="5">The sequence shown here is derived from an EMBL/GenBank/DDBJ whole genome shotgun (WGS) entry which is preliminary data.</text>
</comment>
<reference evidence="5" key="1">
    <citation type="submission" date="2022-12" db="EMBL/GenBank/DDBJ databases">
        <authorList>
            <person name="Petersen C."/>
        </authorList>
    </citation>
    <scope>NUCLEOTIDE SEQUENCE</scope>
    <source>
        <strain evidence="5">IBT 15544</strain>
    </source>
</reference>
<protein>
    <recommendedName>
        <fullName evidence="3">Citrate synthase</fullName>
    </recommendedName>
</protein>
<dbReference type="GO" id="GO:0046912">
    <property type="term" value="F:acyltransferase activity, acyl groups converted into alkyl on transfer"/>
    <property type="evidence" value="ECO:0007669"/>
    <property type="project" value="InterPro"/>
</dbReference>
<dbReference type="GO" id="GO:0005975">
    <property type="term" value="P:carbohydrate metabolic process"/>
    <property type="evidence" value="ECO:0007669"/>
    <property type="project" value="TreeGrafter"/>
</dbReference>
<feature type="chain" id="PRO_5040756510" description="Citrate synthase" evidence="4">
    <location>
        <begin position="18"/>
        <end position="474"/>
    </location>
</feature>
<feature type="signal peptide" evidence="4">
    <location>
        <begin position="1"/>
        <end position="17"/>
    </location>
</feature>
<evidence type="ECO:0000313" key="5">
    <source>
        <dbReference type="EMBL" id="KAJ5216415.1"/>
    </source>
</evidence>
<dbReference type="Gene3D" id="1.10.230.10">
    <property type="entry name" value="Cytochrome P450-Terp, domain 2"/>
    <property type="match status" value="1"/>
</dbReference>
<dbReference type="PANTHER" id="PTHR11739">
    <property type="entry name" value="CITRATE SYNTHASE"/>
    <property type="match status" value="1"/>
</dbReference>
<dbReference type="InterPro" id="IPR016143">
    <property type="entry name" value="Citrate_synth-like_sm_a-sub"/>
</dbReference>
<organism evidence="5 6">
    <name type="scientific">Penicillium cinerascens</name>
    <dbReference type="NCBI Taxonomy" id="70096"/>
    <lineage>
        <taxon>Eukaryota</taxon>
        <taxon>Fungi</taxon>
        <taxon>Dikarya</taxon>
        <taxon>Ascomycota</taxon>
        <taxon>Pezizomycotina</taxon>
        <taxon>Eurotiomycetes</taxon>
        <taxon>Eurotiomycetidae</taxon>
        <taxon>Eurotiales</taxon>
        <taxon>Aspergillaceae</taxon>
        <taxon>Penicillium</taxon>
    </lineage>
</organism>
<dbReference type="InterPro" id="IPR036969">
    <property type="entry name" value="Citrate_synthase_sf"/>
</dbReference>
<evidence type="ECO:0000256" key="3">
    <source>
        <dbReference type="RuleBase" id="RU000441"/>
    </source>
</evidence>
<dbReference type="OrthoDB" id="435022at2759"/>
<dbReference type="SUPFAM" id="SSF48256">
    <property type="entry name" value="Citrate synthase"/>
    <property type="match status" value="1"/>
</dbReference>
<dbReference type="PANTHER" id="PTHR11739:SF4">
    <property type="entry name" value="CITRATE SYNTHASE, PEROXISOMAL"/>
    <property type="match status" value="1"/>
</dbReference>